<name>A0A540X7R7_9BACT</name>
<dbReference type="Proteomes" id="UP000315369">
    <property type="component" value="Unassembled WGS sequence"/>
</dbReference>
<organism evidence="1 2">
    <name type="scientific">Myxococcus llanfairpwllgwyngyllgogerychwyrndrobwllllantysiliogogogochensis</name>
    <dbReference type="NCBI Taxonomy" id="2590453"/>
    <lineage>
        <taxon>Bacteria</taxon>
        <taxon>Pseudomonadati</taxon>
        <taxon>Myxococcota</taxon>
        <taxon>Myxococcia</taxon>
        <taxon>Myxococcales</taxon>
        <taxon>Cystobacterineae</taxon>
        <taxon>Myxococcaceae</taxon>
        <taxon>Myxococcus</taxon>
    </lineage>
</organism>
<keyword evidence="2" id="KW-1185">Reference proteome</keyword>
<comment type="caution">
    <text evidence="1">The sequence shown here is derived from an EMBL/GenBank/DDBJ whole genome shotgun (WGS) entry which is preliminary data.</text>
</comment>
<dbReference type="AlphaFoldDB" id="A0A540X7R7"/>
<dbReference type="RefSeq" id="WP_141641592.1">
    <property type="nucleotide sequence ID" value="NZ_VIFM01000018.1"/>
</dbReference>
<evidence type="ECO:0000313" key="1">
    <source>
        <dbReference type="EMBL" id="TQF16724.1"/>
    </source>
</evidence>
<proteinExistence type="predicted"/>
<dbReference type="EMBL" id="VIFM01000018">
    <property type="protein sequence ID" value="TQF16724.1"/>
    <property type="molecule type" value="Genomic_DNA"/>
</dbReference>
<accession>A0A540X7R7</accession>
<evidence type="ECO:0000313" key="2">
    <source>
        <dbReference type="Proteomes" id="UP000315369"/>
    </source>
</evidence>
<gene>
    <name evidence="1" type="ORF">FJV41_06805</name>
</gene>
<protein>
    <submittedName>
        <fullName evidence="1">Uncharacterized protein</fullName>
    </submittedName>
</protein>
<sequence>MGPLLSWMGALWLTQAAPVACWSHEDPTPGWKRVELPASAPQLAAPADVDQFRSGEPVLVRVANVGTYFGGQHVGTGRMAFRFQVQPGTTRLELDFLGSLRGAKVDATAYAGPRPLHLLDERRIPGSSLMLEWGSEEVSAVVVEVHYHLRDRPVVQSWWATRRVWPERDAALPGEFKAARSLYFFHPGGGRVLTLCQQPDLTPRTSRWPQLGLRLVTVALKPTP</sequence>
<reference evidence="1 2" key="1">
    <citation type="submission" date="2019-06" db="EMBL/GenBank/DDBJ databases">
        <authorList>
            <person name="Livingstone P."/>
            <person name="Whitworth D."/>
        </authorList>
    </citation>
    <scope>NUCLEOTIDE SEQUENCE [LARGE SCALE GENOMIC DNA]</scope>
    <source>
        <strain evidence="1 2">AM401</strain>
    </source>
</reference>
<dbReference type="OrthoDB" id="5511142at2"/>